<name>A0A059AVF7_EUCGR</name>
<reference evidence="2" key="1">
    <citation type="submission" date="2013-07" db="EMBL/GenBank/DDBJ databases">
        <title>The genome of Eucalyptus grandis.</title>
        <authorList>
            <person name="Schmutz J."/>
            <person name="Hayes R."/>
            <person name="Myburg A."/>
            <person name="Tuskan G."/>
            <person name="Grattapaglia D."/>
            <person name="Rokhsar D.S."/>
        </authorList>
    </citation>
    <scope>NUCLEOTIDE SEQUENCE</scope>
    <source>
        <tissue evidence="2">Leaf extractions</tissue>
    </source>
</reference>
<dbReference type="EMBL" id="KK198760">
    <property type="protein sequence ID" value="KCW57636.1"/>
    <property type="molecule type" value="Genomic_DNA"/>
</dbReference>
<dbReference type="AlphaFoldDB" id="A0A059AVF7"/>
<organism evidence="2">
    <name type="scientific">Eucalyptus grandis</name>
    <name type="common">Flooded gum</name>
    <dbReference type="NCBI Taxonomy" id="71139"/>
    <lineage>
        <taxon>Eukaryota</taxon>
        <taxon>Viridiplantae</taxon>
        <taxon>Streptophyta</taxon>
        <taxon>Embryophyta</taxon>
        <taxon>Tracheophyta</taxon>
        <taxon>Spermatophyta</taxon>
        <taxon>Magnoliopsida</taxon>
        <taxon>eudicotyledons</taxon>
        <taxon>Gunneridae</taxon>
        <taxon>Pentapetalae</taxon>
        <taxon>rosids</taxon>
        <taxon>malvids</taxon>
        <taxon>Myrtales</taxon>
        <taxon>Myrtaceae</taxon>
        <taxon>Myrtoideae</taxon>
        <taxon>Eucalypteae</taxon>
        <taxon>Eucalyptus</taxon>
    </lineage>
</organism>
<evidence type="ECO:0000313" key="2">
    <source>
        <dbReference type="EMBL" id="KCW57636.1"/>
    </source>
</evidence>
<dbReference type="InParanoid" id="A0A059AVF7"/>
<accession>A0A059AVF7</accession>
<evidence type="ECO:0000256" key="1">
    <source>
        <dbReference type="SAM" id="MobiDB-lite"/>
    </source>
</evidence>
<dbReference type="Gramene" id="KCW57636">
    <property type="protein sequence ID" value="KCW57636"/>
    <property type="gene ID" value="EUGRSUZ_H00405"/>
</dbReference>
<protein>
    <submittedName>
        <fullName evidence="2">Uncharacterized protein</fullName>
    </submittedName>
</protein>
<proteinExistence type="predicted"/>
<gene>
    <name evidence="2" type="ORF">EUGRSUZ_H00405</name>
</gene>
<sequence length="68" mass="7770">MTIKKFQPIDLRKESSELRGNPKGKPLQTWKQTKLSAPSFYTGKMNNDFTLSHTLNHEAVSATLFTMK</sequence>
<feature type="region of interest" description="Disordered" evidence="1">
    <location>
        <begin position="1"/>
        <end position="28"/>
    </location>
</feature>